<name>A0A8S5T9H8_9CAUD</name>
<organism evidence="2">
    <name type="scientific">Caudovirales sp. ctIZM3</name>
    <dbReference type="NCBI Taxonomy" id="2827633"/>
    <lineage>
        <taxon>Viruses</taxon>
        <taxon>Duplodnaviria</taxon>
        <taxon>Heunggongvirae</taxon>
        <taxon>Uroviricota</taxon>
        <taxon>Caudoviricetes</taxon>
    </lineage>
</organism>
<accession>A0A8S5T9H8</accession>
<evidence type="ECO:0000256" key="1">
    <source>
        <dbReference type="SAM" id="Phobius"/>
    </source>
</evidence>
<protein>
    <submittedName>
        <fullName evidence="2">Holin</fullName>
    </submittedName>
</protein>
<dbReference type="InterPro" id="IPR019682">
    <property type="entry name" value="Phage_T7_Gp17.5_holin"/>
</dbReference>
<dbReference type="EMBL" id="BK032770">
    <property type="protein sequence ID" value="DAF59418.1"/>
    <property type="molecule type" value="Genomic_DNA"/>
</dbReference>
<dbReference type="GO" id="GO:0044659">
    <property type="term" value="P:viral release from host cell by cytolysis"/>
    <property type="evidence" value="ECO:0007669"/>
    <property type="project" value="InterPro"/>
</dbReference>
<proteinExistence type="predicted"/>
<reference evidence="2" key="1">
    <citation type="journal article" date="2021" name="Proc. Natl. Acad. Sci. U.S.A.">
        <title>A Catalog of Tens of Thousands of Viruses from Human Metagenomes Reveals Hidden Associations with Chronic Diseases.</title>
        <authorList>
            <person name="Tisza M.J."/>
            <person name="Buck C.B."/>
        </authorList>
    </citation>
    <scope>NUCLEOTIDE SEQUENCE</scope>
    <source>
        <strain evidence="2">CtIZM3</strain>
    </source>
</reference>
<keyword evidence="1" id="KW-0812">Transmembrane</keyword>
<feature type="transmembrane region" description="Helical" evidence="1">
    <location>
        <begin position="34"/>
        <end position="55"/>
    </location>
</feature>
<dbReference type="Pfam" id="PF10746">
    <property type="entry name" value="Phage_holin_2_2"/>
    <property type="match status" value="1"/>
</dbReference>
<keyword evidence="1" id="KW-1133">Transmembrane helix</keyword>
<evidence type="ECO:0000313" key="2">
    <source>
        <dbReference type="EMBL" id="DAF59418.1"/>
    </source>
</evidence>
<sequence length="56" mass="6358">MNNNAENLHDEILRNAPPVGVSTLTVLGVPLSDMVYVMTIIYILVQIFCTIYRTYK</sequence>
<keyword evidence="1" id="KW-0472">Membrane</keyword>